<organism evidence="1 2">
    <name type="scientific">Chlorobaculum thiosulfatiphilum</name>
    <name type="common">Chlorobium limicola f.sp. thiosulfatophilum</name>
    <dbReference type="NCBI Taxonomy" id="115852"/>
    <lineage>
        <taxon>Bacteria</taxon>
        <taxon>Pseudomonadati</taxon>
        <taxon>Chlorobiota</taxon>
        <taxon>Chlorobiia</taxon>
        <taxon>Chlorobiales</taxon>
        <taxon>Chlorobiaceae</taxon>
        <taxon>Chlorobaculum</taxon>
    </lineage>
</organism>
<evidence type="ECO:0000313" key="2">
    <source>
        <dbReference type="Proteomes" id="UP000308271"/>
    </source>
</evidence>
<name>A0A5C4S6F9_CHLTI</name>
<proteinExistence type="predicted"/>
<dbReference type="Proteomes" id="UP000308271">
    <property type="component" value="Unassembled WGS sequence"/>
</dbReference>
<feature type="non-terminal residue" evidence="1">
    <location>
        <position position="226"/>
    </location>
</feature>
<dbReference type="AlphaFoldDB" id="A0A5C4S6F9"/>
<accession>A0A5C4S6F9</accession>
<evidence type="ECO:0000313" key="1">
    <source>
        <dbReference type="EMBL" id="TNJ38758.1"/>
    </source>
</evidence>
<reference evidence="1 2" key="1">
    <citation type="submission" date="2019-05" db="EMBL/GenBank/DDBJ databases">
        <title>Draft Whole-Genome sequence of the green sulfur bacterium Chlorobaculum thiosulfatiphilum DSM 249.</title>
        <authorList>
            <person name="Meyer T.E."/>
            <person name="Kyndt J.A."/>
        </authorList>
    </citation>
    <scope>NUCLEOTIDE SEQUENCE [LARGE SCALE GENOMIC DNA]</scope>
    <source>
        <strain evidence="1 2">DSM 249</strain>
    </source>
</reference>
<comment type="caution">
    <text evidence="1">The sequence shown here is derived from an EMBL/GenBank/DDBJ whole genome shotgun (WGS) entry which is preliminary data.</text>
</comment>
<sequence length="226" mass="25636">MGIDLMEDWDKTFFEAIALFSDAYLSMHERRNAEHPKPRNEDELEDIFFELHHASAVIDSVIGSACVVLMRWMEQVKQVAVADLILIETKFPFETDRESKEDKAVRHRRTIMQNFGSRVPGTDLCGALAVWQIGNVFKHSGEASLRNPTKVIAKALGFSSQSLEIQEPEAEEELRQMALREIDYTLDSESIERMALQLGCGVCSTKCVNGRNQTGSRPSNLMENWL</sequence>
<protein>
    <submittedName>
        <fullName evidence="1">Uncharacterized protein</fullName>
    </submittedName>
</protein>
<dbReference type="RefSeq" id="WP_139456985.1">
    <property type="nucleotide sequence ID" value="NZ_VDCH01000013.1"/>
</dbReference>
<gene>
    <name evidence="1" type="ORF">FGF66_07145</name>
</gene>
<keyword evidence="2" id="KW-1185">Reference proteome</keyword>
<dbReference type="EMBL" id="VDCH01000013">
    <property type="protein sequence ID" value="TNJ38758.1"/>
    <property type="molecule type" value="Genomic_DNA"/>
</dbReference>